<dbReference type="Pfam" id="PF13091">
    <property type="entry name" value="PLDc_2"/>
    <property type="match status" value="1"/>
</dbReference>
<dbReference type="SUPFAM" id="SSF56024">
    <property type="entry name" value="Phospholipase D/nuclease"/>
    <property type="match status" value="1"/>
</dbReference>
<dbReference type="PANTHER" id="PTHR21248:SF12">
    <property type="entry name" value="CARDIOLIPIN SYNTHASE C"/>
    <property type="match status" value="1"/>
</dbReference>
<dbReference type="EMBL" id="BPEU01000025">
    <property type="protein sequence ID" value="GIU44085.1"/>
    <property type="molecule type" value="Genomic_DNA"/>
</dbReference>
<organism evidence="2 3">
    <name type="scientific">Shewanella colwelliana</name>
    <name type="common">Alteromonas colwelliana</name>
    <dbReference type="NCBI Taxonomy" id="23"/>
    <lineage>
        <taxon>Bacteria</taxon>
        <taxon>Pseudomonadati</taxon>
        <taxon>Pseudomonadota</taxon>
        <taxon>Gammaproteobacteria</taxon>
        <taxon>Alteromonadales</taxon>
        <taxon>Shewanellaceae</taxon>
        <taxon>Shewanella</taxon>
    </lineage>
</organism>
<dbReference type="Proteomes" id="UP000773469">
    <property type="component" value="Unassembled WGS sequence"/>
</dbReference>
<evidence type="ECO:0000313" key="2">
    <source>
        <dbReference type="EMBL" id="GIU44085.1"/>
    </source>
</evidence>
<evidence type="ECO:0000313" key="3">
    <source>
        <dbReference type="Proteomes" id="UP000773469"/>
    </source>
</evidence>
<protein>
    <recommendedName>
        <fullName evidence="1">Phospholipase D-like domain-containing protein</fullName>
    </recommendedName>
</protein>
<evidence type="ECO:0000259" key="1">
    <source>
        <dbReference type="Pfam" id="PF13091"/>
    </source>
</evidence>
<name>A0ABQ4P9A0_SHECO</name>
<accession>A0ABQ4P9A0</accession>
<proteinExistence type="predicted"/>
<keyword evidence="3" id="KW-1185">Reference proteome</keyword>
<dbReference type="InterPro" id="IPR025202">
    <property type="entry name" value="PLD-like_dom"/>
</dbReference>
<dbReference type="RefSeq" id="WP_220757338.1">
    <property type="nucleotide sequence ID" value="NZ_BPEU01000025.1"/>
</dbReference>
<gene>
    <name evidence="2" type="ORF">TUM3794_31250</name>
</gene>
<feature type="domain" description="Phospholipase D-like" evidence="1">
    <location>
        <begin position="134"/>
        <end position="264"/>
    </location>
</feature>
<dbReference type="PANTHER" id="PTHR21248">
    <property type="entry name" value="CARDIOLIPIN SYNTHASE"/>
    <property type="match status" value="1"/>
</dbReference>
<comment type="caution">
    <text evidence="2">The sequence shown here is derived from an EMBL/GenBank/DDBJ whole genome shotgun (WGS) entry which is preliminary data.</text>
</comment>
<dbReference type="Gene3D" id="3.30.870.10">
    <property type="entry name" value="Endonuclease Chain A"/>
    <property type="match status" value="1"/>
</dbReference>
<reference evidence="2 3" key="1">
    <citation type="submission" date="2021-05" db="EMBL/GenBank/DDBJ databases">
        <title>Molecular characterization for Shewanella algae harboring chromosomal blaOXA-55-like strains isolated from clinical and environment sample.</title>
        <authorList>
            <person name="Ohama Y."/>
            <person name="Aoki K."/>
            <person name="Harada S."/>
            <person name="Moriya K."/>
            <person name="Ishii Y."/>
            <person name="Tateda K."/>
        </authorList>
    </citation>
    <scope>NUCLEOTIDE SEQUENCE [LARGE SCALE GENOMIC DNA]</scope>
    <source>
        <strain evidence="2 3">MBTL60-118</strain>
    </source>
</reference>
<sequence>MVILSGRNIGDNYFGYSKEANFFDLDVVFKGLIISAFVANYAQLWGNNLVTPVGDLITVSHTENYSHFYQAVTKNTNQNTVVVNAIASAVGNLTSMAFIRSAVTPVFDSLAKQQDNKPYFITRVERLMDSSISCAKKAVISTPYVIPTQHKFKIIETLVNNGAAASLINNSSASNDSAFVPADFEEYRPILMKMGVNLCEFRDDAYAKDHLYHVDTYYHNRTFILTIRSPNIGSSNFAPRSDFLNIEFGIVIESEAFAKILNTYLLGTQECNYWHVTQQSDGSIRWQPADESLDTNPNYGDWYKLPD</sequence>